<dbReference type="InterPro" id="IPR008995">
    <property type="entry name" value="Mo/tungstate-bd_C_term_dom"/>
</dbReference>
<organism evidence="11 12">
    <name type="scientific">Actinospica acidithermotolerans</name>
    <dbReference type="NCBI Taxonomy" id="2828514"/>
    <lineage>
        <taxon>Bacteria</taxon>
        <taxon>Bacillati</taxon>
        <taxon>Actinomycetota</taxon>
        <taxon>Actinomycetes</taxon>
        <taxon>Catenulisporales</taxon>
        <taxon>Actinospicaceae</taxon>
        <taxon>Actinospica</taxon>
    </lineage>
</organism>
<evidence type="ECO:0000256" key="7">
    <source>
        <dbReference type="ARBA" id="ARBA00023065"/>
    </source>
</evidence>
<dbReference type="SMART" id="SM00382">
    <property type="entry name" value="AAA"/>
    <property type="match status" value="1"/>
</dbReference>
<keyword evidence="2" id="KW-1003">Cell membrane</keyword>
<evidence type="ECO:0000256" key="8">
    <source>
        <dbReference type="ARBA" id="ARBA00023136"/>
    </source>
</evidence>
<protein>
    <recommendedName>
        <fullName evidence="9">ABC-type quaternary amine transporter</fullName>
        <ecNumber evidence="9">7.6.2.9</ecNumber>
    </recommendedName>
</protein>
<dbReference type="InterPro" id="IPR027417">
    <property type="entry name" value="P-loop_NTPase"/>
</dbReference>
<dbReference type="InterPro" id="IPR003593">
    <property type="entry name" value="AAA+_ATPase"/>
</dbReference>
<proteinExistence type="predicted"/>
<evidence type="ECO:0000313" key="12">
    <source>
        <dbReference type="Proteomes" id="UP000676325"/>
    </source>
</evidence>
<dbReference type="Proteomes" id="UP000676325">
    <property type="component" value="Unassembled WGS sequence"/>
</dbReference>
<evidence type="ECO:0000256" key="4">
    <source>
        <dbReference type="ARBA" id="ARBA00022741"/>
    </source>
</evidence>
<dbReference type="GO" id="GO:0005524">
    <property type="term" value="F:ATP binding"/>
    <property type="evidence" value="ECO:0007669"/>
    <property type="project" value="UniProtKB-KW"/>
</dbReference>
<keyword evidence="8" id="KW-0472">Membrane</keyword>
<dbReference type="Gene3D" id="2.40.50.100">
    <property type="match status" value="1"/>
</dbReference>
<dbReference type="GO" id="GO:0015418">
    <property type="term" value="F:ABC-type quaternary ammonium compound transporting activity"/>
    <property type="evidence" value="ECO:0007669"/>
    <property type="project" value="UniProtKB-EC"/>
</dbReference>
<dbReference type="PANTHER" id="PTHR42781:SF4">
    <property type="entry name" value="SPERMIDINE_PUTRESCINE IMPORT ATP-BINDING PROTEIN POTA"/>
    <property type="match status" value="1"/>
</dbReference>
<evidence type="ECO:0000256" key="9">
    <source>
        <dbReference type="ARBA" id="ARBA00066388"/>
    </source>
</evidence>
<keyword evidence="4" id="KW-0547">Nucleotide-binding</keyword>
<dbReference type="PROSITE" id="PS50893">
    <property type="entry name" value="ABC_TRANSPORTER_2"/>
    <property type="match status" value="1"/>
</dbReference>
<dbReference type="SUPFAM" id="SSF50331">
    <property type="entry name" value="MOP-like"/>
    <property type="match status" value="1"/>
</dbReference>
<name>A0A941E8J4_9ACTN</name>
<keyword evidence="6" id="KW-0408">Iron</keyword>
<keyword evidence="3" id="KW-0410">Iron transport</keyword>
<dbReference type="InterPro" id="IPR017871">
    <property type="entry name" value="ABC_transporter-like_CS"/>
</dbReference>
<dbReference type="PANTHER" id="PTHR42781">
    <property type="entry name" value="SPERMIDINE/PUTRESCINE IMPORT ATP-BINDING PROTEIN POTA"/>
    <property type="match status" value="1"/>
</dbReference>
<dbReference type="InterPro" id="IPR015853">
    <property type="entry name" value="ABC_transpr_FbpC"/>
</dbReference>
<keyword evidence="5 11" id="KW-0067">ATP-binding</keyword>
<dbReference type="FunFam" id="3.40.50.300:FF:000425">
    <property type="entry name" value="Probable ABC transporter, ATP-binding subunit"/>
    <property type="match status" value="1"/>
</dbReference>
<dbReference type="InterPro" id="IPR003439">
    <property type="entry name" value="ABC_transporter-like_ATP-bd"/>
</dbReference>
<dbReference type="PROSITE" id="PS00211">
    <property type="entry name" value="ABC_TRANSPORTER_1"/>
    <property type="match status" value="1"/>
</dbReference>
<evidence type="ECO:0000256" key="1">
    <source>
        <dbReference type="ARBA" id="ARBA00022448"/>
    </source>
</evidence>
<dbReference type="Pfam" id="PF00005">
    <property type="entry name" value="ABC_tran"/>
    <property type="match status" value="1"/>
</dbReference>
<evidence type="ECO:0000256" key="2">
    <source>
        <dbReference type="ARBA" id="ARBA00022475"/>
    </source>
</evidence>
<evidence type="ECO:0000259" key="10">
    <source>
        <dbReference type="PROSITE" id="PS50893"/>
    </source>
</evidence>
<dbReference type="GO" id="GO:0016020">
    <property type="term" value="C:membrane"/>
    <property type="evidence" value="ECO:0007669"/>
    <property type="project" value="InterPro"/>
</dbReference>
<dbReference type="GO" id="GO:0016887">
    <property type="term" value="F:ATP hydrolysis activity"/>
    <property type="evidence" value="ECO:0007669"/>
    <property type="project" value="InterPro"/>
</dbReference>
<feature type="domain" description="ABC transporter" evidence="10">
    <location>
        <begin position="12"/>
        <end position="246"/>
    </location>
</feature>
<evidence type="ECO:0000313" key="11">
    <source>
        <dbReference type="EMBL" id="MBR7825888.1"/>
    </source>
</evidence>
<dbReference type="InterPro" id="IPR050093">
    <property type="entry name" value="ABC_SmlMolc_Importer"/>
</dbReference>
<dbReference type="GO" id="GO:0015408">
    <property type="term" value="F:ABC-type ferric iron transporter activity"/>
    <property type="evidence" value="ECO:0007669"/>
    <property type="project" value="InterPro"/>
</dbReference>
<dbReference type="SUPFAM" id="SSF52540">
    <property type="entry name" value="P-loop containing nucleoside triphosphate hydrolases"/>
    <property type="match status" value="1"/>
</dbReference>
<gene>
    <name evidence="11" type="ORF">KDK95_06175</name>
</gene>
<reference evidence="11" key="1">
    <citation type="submission" date="2021-04" db="EMBL/GenBank/DDBJ databases">
        <title>Genome based classification of Actinospica acidithermotolerans sp. nov., an actinobacterium isolated from an Indonesian hot spring.</title>
        <authorList>
            <person name="Kusuma A.B."/>
            <person name="Putra K.E."/>
            <person name="Nafisah S."/>
            <person name="Loh J."/>
            <person name="Nouioui I."/>
            <person name="Goodfellow M."/>
        </authorList>
    </citation>
    <scope>NUCLEOTIDE SEQUENCE</scope>
    <source>
        <strain evidence="11">MGRD01-02</strain>
    </source>
</reference>
<keyword evidence="7" id="KW-0406">Ion transport</keyword>
<accession>A0A941E8J4</accession>
<evidence type="ECO:0000256" key="3">
    <source>
        <dbReference type="ARBA" id="ARBA00022496"/>
    </source>
</evidence>
<comment type="caution">
    <text evidence="11">The sequence shown here is derived from an EMBL/GenBank/DDBJ whole genome shotgun (WGS) entry which is preliminary data.</text>
</comment>
<evidence type="ECO:0000256" key="6">
    <source>
        <dbReference type="ARBA" id="ARBA00023004"/>
    </source>
</evidence>
<dbReference type="RefSeq" id="WP_212517038.1">
    <property type="nucleotide sequence ID" value="NZ_JAGSOH010000010.1"/>
</dbReference>
<dbReference type="Gene3D" id="3.40.50.300">
    <property type="entry name" value="P-loop containing nucleotide triphosphate hydrolases"/>
    <property type="match status" value="1"/>
</dbReference>
<keyword evidence="12" id="KW-1185">Reference proteome</keyword>
<keyword evidence="1" id="KW-0813">Transport</keyword>
<dbReference type="CDD" id="cd03259">
    <property type="entry name" value="ABC_Carb_Solutes_like"/>
    <property type="match status" value="1"/>
</dbReference>
<sequence length="407" mass="43377">MNSLDDRGGHRVSLVGAGKRYGAVRALAGVDLEVEAGRFLVLLGPSGSGKTTLVRALAGIERLDEGELRIGDRLVSAPRTHVPPEQRDLAMVFQDYALWPHLSALGNVGYALKRRKLAADQSRARAMEALERVGLAGLAERYPHELSGGQQQRVALARAIVAQPGLLLFDEPLSNLDTDLRERLRVEISTLTRQSGATAVYITHDQAEAFALADMIGVLDQGRLVQLADPETLYHRPATPFVAGFTGLSGELTGTVVGREPDDFYVVEVRDWRVQARSAHALKAGDAVRVLIRPAAPAFDESADAADAADAAASSVGSLSGSVSGTVIDVAYRGRGYDHVIACGDRHLTSVFSARPWARGTHARLSLDPTGCIAFPLNDAAQISYDDEVTTVTAGQESAAINQGVTE</sequence>
<dbReference type="EC" id="7.6.2.9" evidence="9"/>
<dbReference type="AlphaFoldDB" id="A0A941E8J4"/>
<evidence type="ECO:0000256" key="5">
    <source>
        <dbReference type="ARBA" id="ARBA00022840"/>
    </source>
</evidence>
<dbReference type="EMBL" id="JAGSOH010000010">
    <property type="protein sequence ID" value="MBR7825888.1"/>
    <property type="molecule type" value="Genomic_DNA"/>
</dbReference>